<keyword evidence="2" id="KW-1003">Cell membrane</keyword>
<dbReference type="EC" id="2.3.2.3" evidence="6"/>
<evidence type="ECO:0000256" key="4">
    <source>
        <dbReference type="ARBA" id="ARBA00022989"/>
    </source>
</evidence>
<keyword evidence="6" id="KW-0443">Lipid metabolism</keyword>
<comment type="subcellular location">
    <subcellularLocation>
        <location evidence="1 6">Cell membrane</location>
        <topology evidence="1 6">Multi-pass membrane protein</topology>
    </subcellularLocation>
</comment>
<keyword evidence="4 6" id="KW-1133">Transmembrane helix</keyword>
<evidence type="ECO:0000256" key="5">
    <source>
        <dbReference type="ARBA" id="ARBA00023136"/>
    </source>
</evidence>
<dbReference type="RefSeq" id="WP_202767183.1">
    <property type="nucleotide sequence ID" value="NZ_JAESWA010000022.1"/>
</dbReference>
<comment type="function">
    <text evidence="6">Catalyzes the transfer of a lysyl group from L-lysyl-tRNA(Lys) to membrane-bound phosphatidylglycerol (PG), which produces lysylphosphatidylglycerol (LPG), a major component of the bacterial membrane with a positive net charge. LPG synthesis contributes to bacterial virulence as it is involved in the resistance mechanism against cationic antimicrobial peptides (CAMP) produces by the host's immune system (defensins, cathelicidins) and by the competing microorganisms.</text>
</comment>
<dbReference type="InterPro" id="IPR022791">
    <property type="entry name" value="L-PG_synthase/AglD"/>
</dbReference>
<dbReference type="GO" id="GO:0046677">
    <property type="term" value="P:response to antibiotic"/>
    <property type="evidence" value="ECO:0007669"/>
    <property type="project" value="UniProtKB-KW"/>
</dbReference>
<dbReference type="EMBL" id="JAESWA010000022">
    <property type="protein sequence ID" value="MBL4931797.1"/>
    <property type="molecule type" value="Genomic_DNA"/>
</dbReference>
<dbReference type="GO" id="GO:0005886">
    <property type="term" value="C:plasma membrane"/>
    <property type="evidence" value="ECO:0007669"/>
    <property type="project" value="UniProtKB-SubCell"/>
</dbReference>
<feature type="transmembrane region" description="Helical" evidence="6">
    <location>
        <begin position="153"/>
        <end position="176"/>
    </location>
</feature>
<feature type="transmembrane region" description="Helical" evidence="6">
    <location>
        <begin position="5"/>
        <end position="23"/>
    </location>
</feature>
<dbReference type="GO" id="GO:0006629">
    <property type="term" value="P:lipid metabolic process"/>
    <property type="evidence" value="ECO:0007669"/>
    <property type="project" value="UniProtKB-KW"/>
</dbReference>
<name>A0A937K3N0_9CLOT</name>
<keyword evidence="6" id="KW-0808">Transferase</keyword>
<protein>
    <recommendedName>
        <fullName evidence="6">Phosphatidylglycerol lysyltransferase</fullName>
        <ecNumber evidence="6">2.3.2.3</ecNumber>
    </recommendedName>
    <alternativeName>
        <fullName evidence="6">Lysylphosphatidylglycerol synthase</fullName>
    </alternativeName>
</protein>
<dbReference type="PANTHER" id="PTHR37693">
    <property type="entry name" value="PHOSPHATIDYLGLYCEROL LYSYLTRANSFERASE"/>
    <property type="match status" value="1"/>
</dbReference>
<feature type="transmembrane region" description="Helical" evidence="6">
    <location>
        <begin position="43"/>
        <end position="65"/>
    </location>
</feature>
<evidence type="ECO:0000313" key="7">
    <source>
        <dbReference type="EMBL" id="MBL4931797.1"/>
    </source>
</evidence>
<feature type="transmembrane region" description="Helical" evidence="6">
    <location>
        <begin position="316"/>
        <end position="333"/>
    </location>
</feature>
<feature type="transmembrane region" description="Helical" evidence="6">
    <location>
        <begin position="261"/>
        <end position="280"/>
    </location>
</feature>
<evidence type="ECO:0000256" key="2">
    <source>
        <dbReference type="ARBA" id="ARBA00022475"/>
    </source>
</evidence>
<keyword evidence="5 6" id="KW-0472">Membrane</keyword>
<dbReference type="Pfam" id="PF03706">
    <property type="entry name" value="LPG_synthase_TM"/>
    <property type="match status" value="1"/>
</dbReference>
<sequence>MKNKVLNLIIVIVCAVIFLSFFLFTKGLNTLIEELKSLNTSWILLSILMILLFWFLEMLAFYVIAEAFTKTKNLLIKSFNIEMVGLFFAAVTPFSAGSHPAQLYAMTESEIPAGTAGSILMIKFIIHQAINIVILLLAFVFKFNYFNTKVKYFLYLCISGIIVHILIMILAILFSVNKNLTKKIFLFVFNFLKRFKFMRKSGYTFEKLEVELEKFHENAALMTKNVKMCIYASIYTFFQWLAFFTIPYCIYRSFGFNSADIFTMISAQIFLINFMAIIPLPGAEGGAEGGFYLIYSLFFKSGTIITAIFLWRILTYYLTVAVSGIFTLIIPHIKFKKEKLL</sequence>
<dbReference type="NCBIfam" id="TIGR00374">
    <property type="entry name" value="flippase-like domain"/>
    <property type="match status" value="1"/>
</dbReference>
<reference evidence="7" key="1">
    <citation type="submission" date="2021-01" db="EMBL/GenBank/DDBJ databases">
        <title>Genome public.</title>
        <authorList>
            <person name="Liu C."/>
            <person name="Sun Q."/>
        </authorList>
    </citation>
    <scope>NUCLEOTIDE SEQUENCE</scope>
    <source>
        <strain evidence="7">YIM B02565</strain>
    </source>
</reference>
<comment type="caution">
    <text evidence="7">The sequence shown here is derived from an EMBL/GenBank/DDBJ whole genome shotgun (WGS) entry which is preliminary data.</text>
</comment>
<dbReference type="PANTHER" id="PTHR37693:SF1">
    <property type="entry name" value="INTEGRAL MEMBRANE PROTEIN"/>
    <property type="match status" value="1"/>
</dbReference>
<dbReference type="AlphaFoldDB" id="A0A937K3N0"/>
<feature type="transmembrane region" description="Helical" evidence="6">
    <location>
        <begin position="116"/>
        <end position="141"/>
    </location>
</feature>
<dbReference type="Proteomes" id="UP000623681">
    <property type="component" value="Unassembled WGS sequence"/>
</dbReference>
<comment type="similarity">
    <text evidence="6">Belongs to the LPG synthase family.</text>
</comment>
<evidence type="ECO:0000256" key="1">
    <source>
        <dbReference type="ARBA" id="ARBA00004651"/>
    </source>
</evidence>
<evidence type="ECO:0000256" key="6">
    <source>
        <dbReference type="RuleBase" id="RU363042"/>
    </source>
</evidence>
<feature type="transmembrane region" description="Helical" evidence="6">
    <location>
        <begin position="230"/>
        <end position="249"/>
    </location>
</feature>
<accession>A0A937K3N0</accession>
<evidence type="ECO:0000313" key="8">
    <source>
        <dbReference type="Proteomes" id="UP000623681"/>
    </source>
</evidence>
<keyword evidence="3 6" id="KW-0812">Transmembrane</keyword>
<dbReference type="GO" id="GO:0050071">
    <property type="term" value="F:phosphatidylglycerol lysyltransferase activity"/>
    <property type="evidence" value="ECO:0007669"/>
    <property type="project" value="UniProtKB-EC"/>
</dbReference>
<evidence type="ECO:0000256" key="3">
    <source>
        <dbReference type="ARBA" id="ARBA00022692"/>
    </source>
</evidence>
<proteinExistence type="inferred from homology"/>
<gene>
    <name evidence="6" type="primary">mprF</name>
    <name evidence="7" type="ORF">JK634_08275</name>
</gene>
<keyword evidence="6" id="KW-0046">Antibiotic resistance</keyword>
<feature type="transmembrane region" description="Helical" evidence="6">
    <location>
        <begin position="74"/>
        <end position="96"/>
    </location>
</feature>
<comment type="catalytic activity">
    <reaction evidence="6">
        <text>L-lysyl-tRNA(Lys) + a 1,2-diacyl-sn-glycero-3-phospho-(1'-sn-glycerol) = a 1,2-diacyl-sn-glycero-3-phospho-1'-(3'-O-L-lysyl)-sn-glycerol + tRNA(Lys)</text>
        <dbReference type="Rhea" id="RHEA:10668"/>
        <dbReference type="Rhea" id="RHEA-COMP:9696"/>
        <dbReference type="Rhea" id="RHEA-COMP:9697"/>
        <dbReference type="ChEBI" id="CHEBI:64716"/>
        <dbReference type="ChEBI" id="CHEBI:75792"/>
        <dbReference type="ChEBI" id="CHEBI:78442"/>
        <dbReference type="ChEBI" id="CHEBI:78529"/>
        <dbReference type="EC" id="2.3.2.3"/>
    </reaction>
</comment>
<organism evidence="7 8">
    <name type="scientific">Clostridium paridis</name>
    <dbReference type="NCBI Taxonomy" id="2803863"/>
    <lineage>
        <taxon>Bacteria</taxon>
        <taxon>Bacillati</taxon>
        <taxon>Bacillota</taxon>
        <taxon>Clostridia</taxon>
        <taxon>Eubacteriales</taxon>
        <taxon>Clostridiaceae</taxon>
        <taxon>Clostridium</taxon>
    </lineage>
</organism>
<keyword evidence="8" id="KW-1185">Reference proteome</keyword>